<organism evidence="6 7">
    <name type="scientific">Actinobacillus pleuropneumoniae</name>
    <name type="common">Haemophilus pleuropneumoniae</name>
    <dbReference type="NCBI Taxonomy" id="715"/>
    <lineage>
        <taxon>Bacteria</taxon>
        <taxon>Pseudomonadati</taxon>
        <taxon>Pseudomonadota</taxon>
        <taxon>Gammaproteobacteria</taxon>
        <taxon>Pasteurellales</taxon>
        <taxon>Pasteurellaceae</taxon>
        <taxon>Actinobacillus</taxon>
    </lineage>
</organism>
<dbReference type="Pfam" id="PF06594">
    <property type="entry name" value="HCBP_related"/>
    <property type="match status" value="1"/>
</dbReference>
<evidence type="ECO:0000313" key="7">
    <source>
        <dbReference type="Proteomes" id="UP000275510"/>
    </source>
</evidence>
<dbReference type="GO" id="GO:0005509">
    <property type="term" value="F:calcium ion binding"/>
    <property type="evidence" value="ECO:0007669"/>
    <property type="project" value="InterPro"/>
</dbReference>
<comment type="subcellular location">
    <subcellularLocation>
        <location evidence="1">Secreted</location>
    </subcellularLocation>
</comment>
<dbReference type="InterPro" id="IPR001343">
    <property type="entry name" value="Hemolysn_Ca-bd"/>
</dbReference>
<dbReference type="PRINTS" id="PR00313">
    <property type="entry name" value="CABNDNGRPT"/>
</dbReference>
<evidence type="ECO:0000313" key="6">
    <source>
        <dbReference type="EMBL" id="VEJ16959.1"/>
    </source>
</evidence>
<keyword evidence="2" id="KW-0964">Secreted</keyword>
<evidence type="ECO:0000256" key="1">
    <source>
        <dbReference type="ARBA" id="ARBA00004613"/>
    </source>
</evidence>
<dbReference type="SUPFAM" id="SSF51120">
    <property type="entry name" value="beta-Roll"/>
    <property type="match status" value="7"/>
</dbReference>
<dbReference type="GO" id="GO:0005576">
    <property type="term" value="C:extracellular region"/>
    <property type="evidence" value="ECO:0007669"/>
    <property type="project" value="UniProtKB-SubCell"/>
</dbReference>
<evidence type="ECO:0000256" key="4">
    <source>
        <dbReference type="SAM" id="MobiDB-lite"/>
    </source>
</evidence>
<evidence type="ECO:0000259" key="5">
    <source>
        <dbReference type="Pfam" id="PF06594"/>
    </source>
</evidence>
<sequence length="1951" mass="218303">MTKLTMQDVTNLYLYKTKTLPKDRLDDSLISEIGKGDDDIDRKEFMVGPGRFVTADNFSVVRDFFNAGKSRIIAPQVPPIRSQQEKILVGLKPGKYSKAQILEMLGYTKGGEVVNGMFAGEVQTLGFYDDGKGDLLERAYIWNTTGFKMSDNAAFVVEASGKRYIENFGIEPLGKQEDFDFVGGFWSNLVNRGLESIIDPSGIGGTVNLNFTGEVETYTLDETRFKAEAAKKSHWSLVNAAKVYGGLDQIIKKLWDSGSIKHLYQDKDTGKLKPIIYGTAGNDSKIEGTKITRRIAGKEVTLDIANQKIEKGVLEKLGLSVSGSDIIKLLFGALTPTLNRMLLSQLIQSFSDSLAKLDNPLAPYTKNGVVYVTGKGNDVLKGTEHEDLFLGGEGNDTYYARVGDTIEDADGKGKVYFVREKGVPKADPKRVEFSEYITKEEIKEVEKGLLTYAVLENYNWEEKTATFAHATMLNELFTDYTNYRYEVKGLKLPAVKKLKSPLVEFTADLLTVTPIDENGKALSEKSITVKNFKNGDLGIRLLDPNSYYYFLEGKDTGFYGHAFYIERKNGGGSKNNSSGAGNSKDWGGNGHGNHRNNASDLNKPDGNNGNNQNNGSNQDNNSDVNAPNNPGRNYDIYDPLALDLDGDGLETVSMNGRQGALFDHEGKGIRTATGWLAADDGFLVLDRNQDGIINDISELFSNKNQLSDGSISAHGFAALADLDTNQDQRIDQNDKLFSKLQIWRDLNQNGFSEANELFSLESLNIKSLHTAYEERNDFLAGNNILAQLGKYEKTDGTFAQMGDLNFSFNPFYSRFTEALNLTEQQRRTINLTGTGRVRDLREAAALSEELAALLQQYTKASDFQAQRELLPAILDKWAATDLQYQHYDKTLLKTLESTDSSASVVRVTPSQLSSIRNVKHDPTVMQNFEQSKAKIATLNSLYGLNIDQLYYTTDKDIRYITDKVNNMYQTTVELAYRSLLLQTRLKKYVYSVNAKQFEGKWVADYSRTEALFNSTFKQSPENALYDLSEYLSFFNDPTEWKEGLLLLSRYIDYAKAQGFYENWATTSNLTIARLREAGVIFAESTDLKGDEKNNILLGSQKDNNLSGSAGDDLLIGGEGNDTLKGSYGADTYLFSKGHGQDVIYEYSDSANSKSDIDTLKFTDINYAEVKFRRVGDDLMLFGYHDTDSVTVKSFYNHEYYQFEKLEFADRSITRDELGKQGMALFGTDGDDDINDWGRNSVIDAGAGNDTINGSYGDDTLIGGTGNDILKGSYGADTYLFSKGHGQDVIYEYSDSANSKRDIDTLKFTDVNYAEVKFRRVGDDLMLFGYHDTDSVTVKSFYDHEYYQFEKLEFADRSISRDELIKAGLHLYGTDGNDEINDHADWDSILEGGKGNDILRGSYGADTYIFSKGHGQDVIYEYSDSANSKRDIDTLKFTDVNYAEVKFRRVDDDLMLFGYHDTDSVTVKSFYDHEYYQFEKLEFADRSITRDELGKQGMALFGTDGDDDINDWGRNSVIDAGAGNDTINGGYGDDTLIGGKGNDILKGSYGADTYIFSKGHGQDIVYEDTNNDNRARDIDTLKFTDVNYAEVKFRRVDNDLMLFGYHDTDSVTVKSFYSHVDYQFDKLEFADRSITRDELIKAGLHLYGTDGNDDIKDHADWDSILEGGKGNDILRGGYGADTYIFSKGHGQDIVYEDTNNDNRARDIDTLKFTDVNYAEVKFRRVDNDLMLFGYHDTDSVTIKSFYNHVDYQFDKLDFADRSITRDELGKQGMALFGTDGDDNINDWGRNSVIDAGAGNDTVNGGNGDDTLIGGKGNDILRGGYGADTYIFSKGHGQDIVYEDTNNDNRARDIDTLKFTDINLSELWFSRENNDLIIKSLLSEDKVTVQNWYSHQDHKIENIRLSNEQTLVSTQVEKMVESMAGFAQKHGGEISLASPEEVKQYINSLTAAL</sequence>
<dbReference type="SMR" id="A0A3S4XLD6"/>
<keyword evidence="3" id="KW-0106">Calcium</keyword>
<dbReference type="InterPro" id="IPR011049">
    <property type="entry name" value="Serralysin-like_metalloprot_C"/>
</dbReference>
<evidence type="ECO:0000256" key="2">
    <source>
        <dbReference type="ARBA" id="ARBA00022525"/>
    </source>
</evidence>
<reference evidence="6 7" key="1">
    <citation type="submission" date="2018-12" db="EMBL/GenBank/DDBJ databases">
        <authorList>
            <consortium name="Pathogen Informatics"/>
        </authorList>
    </citation>
    <scope>NUCLEOTIDE SEQUENCE [LARGE SCALE GENOMIC DNA]</scope>
    <source>
        <strain evidence="6 7">NCTC10976</strain>
    </source>
</reference>
<dbReference type="PROSITE" id="PS00330">
    <property type="entry name" value="HEMOLYSIN_CALCIUM"/>
    <property type="match status" value="3"/>
</dbReference>
<dbReference type="Pfam" id="PF00353">
    <property type="entry name" value="HemolysinCabind"/>
    <property type="match status" value="7"/>
</dbReference>
<feature type="compositionally biased region" description="Low complexity" evidence="4">
    <location>
        <begin position="605"/>
        <end position="623"/>
    </location>
</feature>
<dbReference type="RefSeq" id="WP_005619721.1">
    <property type="nucleotide sequence ID" value="NZ_CP079921.1"/>
</dbReference>
<protein>
    <submittedName>
        <fullName evidence="6">RTX toxin protein</fullName>
    </submittedName>
</protein>
<dbReference type="PANTHER" id="PTHR38340:SF1">
    <property type="entry name" value="S-LAYER PROTEIN"/>
    <property type="match status" value="1"/>
</dbReference>
<dbReference type="Gene3D" id="2.150.10.10">
    <property type="entry name" value="Serralysin-like metalloprotease, C-terminal"/>
    <property type="match status" value="6"/>
</dbReference>
<feature type="region of interest" description="Disordered" evidence="4">
    <location>
        <begin position="572"/>
        <end position="637"/>
    </location>
</feature>
<dbReference type="PANTHER" id="PTHR38340">
    <property type="entry name" value="S-LAYER PROTEIN"/>
    <property type="match status" value="1"/>
</dbReference>
<dbReference type="EMBL" id="LR134515">
    <property type="protein sequence ID" value="VEJ16959.1"/>
    <property type="molecule type" value="Genomic_DNA"/>
</dbReference>
<dbReference type="InterPro" id="IPR018511">
    <property type="entry name" value="Hemolysin-typ_Ca-bd_CS"/>
</dbReference>
<feature type="domain" description="Haemolysin-type calcium binding-related" evidence="5">
    <location>
        <begin position="1873"/>
        <end position="1905"/>
    </location>
</feature>
<proteinExistence type="predicted"/>
<dbReference type="InterPro" id="IPR010566">
    <property type="entry name" value="Haemolys_ca-bd"/>
</dbReference>
<accession>A0A3S4XLD6</accession>
<dbReference type="Proteomes" id="UP000275510">
    <property type="component" value="Chromosome"/>
</dbReference>
<name>A0A3S4XLD6_ACTPL</name>
<dbReference type="InterPro" id="IPR050557">
    <property type="entry name" value="RTX_toxin/Mannuronan_C5-epim"/>
</dbReference>
<evidence type="ECO:0000256" key="3">
    <source>
        <dbReference type="ARBA" id="ARBA00022837"/>
    </source>
</evidence>
<feature type="compositionally biased region" description="Low complexity" evidence="4">
    <location>
        <begin position="574"/>
        <end position="584"/>
    </location>
</feature>
<gene>
    <name evidence="6" type="primary">apxIVA</name>
    <name evidence="6" type="ORF">NCTC10976_01063</name>
</gene>